<dbReference type="Pfam" id="PF20009">
    <property type="entry name" value="GEVED"/>
    <property type="match status" value="1"/>
</dbReference>
<dbReference type="RefSeq" id="WP_125024091.1">
    <property type="nucleotide sequence ID" value="NZ_CP034159.1"/>
</dbReference>
<evidence type="ECO:0000259" key="3">
    <source>
        <dbReference type="PROSITE" id="PS50853"/>
    </source>
</evidence>
<keyword evidence="1 2" id="KW-0732">Signal</keyword>
<dbReference type="Gene3D" id="2.60.120.200">
    <property type="match status" value="1"/>
</dbReference>
<dbReference type="Pfam" id="PF18962">
    <property type="entry name" value="Por_Secre_tail"/>
    <property type="match status" value="1"/>
</dbReference>
<dbReference type="SUPFAM" id="SSF49265">
    <property type="entry name" value="Fibronectin type III"/>
    <property type="match status" value="1"/>
</dbReference>
<dbReference type="CDD" id="cd00063">
    <property type="entry name" value="FN3"/>
    <property type="match status" value="1"/>
</dbReference>
<evidence type="ECO:0000256" key="2">
    <source>
        <dbReference type="SAM" id="SignalP"/>
    </source>
</evidence>
<dbReference type="Proteomes" id="UP000270185">
    <property type="component" value="Chromosome"/>
</dbReference>
<dbReference type="InterPro" id="IPR026444">
    <property type="entry name" value="Secre_tail"/>
</dbReference>
<dbReference type="Pfam" id="PF00041">
    <property type="entry name" value="fn3"/>
    <property type="match status" value="1"/>
</dbReference>
<feature type="signal peptide" evidence="2">
    <location>
        <begin position="1"/>
        <end position="18"/>
    </location>
</feature>
<dbReference type="KEGG" id="ccas:EIB73_07575"/>
<dbReference type="InterPro" id="IPR003961">
    <property type="entry name" value="FN3_dom"/>
</dbReference>
<protein>
    <submittedName>
        <fullName evidence="4">T9SS C-terminal target domain-containing protein</fullName>
    </submittedName>
</protein>
<accession>A0A3G8XI25</accession>
<dbReference type="NCBIfam" id="NF038128">
    <property type="entry name" value="choice_anch_J"/>
    <property type="match status" value="1"/>
</dbReference>
<feature type="domain" description="Fibronectin type-III" evidence="3">
    <location>
        <begin position="182"/>
        <end position="273"/>
    </location>
</feature>
<reference evidence="5" key="1">
    <citation type="submission" date="2018-11" db="EMBL/GenBank/DDBJ databases">
        <title>Proposal to divide the Flavobacteriaceae and reorganize its genera based on Amino Acid Identity values calculated from whole genome sequences.</title>
        <authorList>
            <person name="Nicholson A.C."/>
            <person name="Gulvik C.A."/>
            <person name="Whitney A.M."/>
            <person name="Humrighouse B.W."/>
            <person name="Bell M."/>
            <person name="Holmes B."/>
            <person name="Steigerwalt A.G."/>
            <person name="Villarma A."/>
            <person name="Sheth M."/>
            <person name="Batra D."/>
            <person name="Pryor J."/>
            <person name="Bernardet J.-F."/>
            <person name="Hugo C."/>
            <person name="Kampfer P."/>
            <person name="Newman J.D."/>
            <person name="McQuiston J.R."/>
        </authorList>
    </citation>
    <scope>NUCLEOTIDE SEQUENCE [LARGE SCALE GENOMIC DNA]</scope>
    <source>
        <strain evidence="5">G0081</strain>
    </source>
</reference>
<dbReference type="Gene3D" id="2.60.40.10">
    <property type="entry name" value="Immunoglobulins"/>
    <property type="match status" value="1"/>
</dbReference>
<name>A0A3G8XI25_9FLAO</name>
<dbReference type="GO" id="GO:0005975">
    <property type="term" value="P:carbohydrate metabolic process"/>
    <property type="evidence" value="ECO:0007669"/>
    <property type="project" value="UniProtKB-ARBA"/>
</dbReference>
<evidence type="ECO:0000256" key="1">
    <source>
        <dbReference type="ARBA" id="ARBA00022729"/>
    </source>
</evidence>
<dbReference type="PROSITE" id="PS50853">
    <property type="entry name" value="FN3"/>
    <property type="match status" value="1"/>
</dbReference>
<feature type="chain" id="PRO_5018233612" evidence="2">
    <location>
        <begin position="19"/>
        <end position="525"/>
    </location>
</feature>
<dbReference type="InterPro" id="IPR013783">
    <property type="entry name" value="Ig-like_fold"/>
</dbReference>
<dbReference type="InterPro" id="IPR036116">
    <property type="entry name" value="FN3_sf"/>
</dbReference>
<sequence>MKKKLLPLLLVLPFLASAQFSENFDAGTVKPVGWTVLNGGDTNGFIFGPGAPGSSLTQPNAAQINYSAAAHDDYLITPPITVTAGLNDRLYYFVKSQDPAYLEAYAVKVSKTTPVAAEFTDVITPTANASGEWTYFSVDLSAYMGQTIYVGFHATSADKFRLLFDNVVNGTMPTVAPDCPLALTGPAAGATGVNYDTVNFTWTAPTTGGPVEHYELYLDTNPNPTTKKGITVDAKLAVSGLEGGTTYYWKVVSKNGASDATGCLVSSFTTKANPFSPYCGPLTYSSGVEPMTGIDFGGMTNTSSPAVAGAAPHETFLDKVATVEQGGTYPITLQGNTAGNYTNRFIVFVDWNQDGDFLDAGETYFGTTALTIMGSTGVDGKTAVGNIVVPEGAMLGNTRMRVKKNFGTAAYPNPCASAGTLAAPALTGYGQAEDYMVTVKEPGLGVSNTTKGQMSVYPNPVKDLLNIESADRKVTEVAFYSMDGKLVKTVKENVSNINVSTLPKGVYIVKVKTSDAEKSFKVIKE</sequence>
<dbReference type="OrthoDB" id="951108at2"/>
<dbReference type="NCBIfam" id="TIGR04183">
    <property type="entry name" value="Por_Secre_tail"/>
    <property type="match status" value="1"/>
</dbReference>
<proteinExistence type="predicted"/>
<organism evidence="4 5">
    <name type="scientific">Kaistella carnis</name>
    <dbReference type="NCBI Taxonomy" id="1241979"/>
    <lineage>
        <taxon>Bacteria</taxon>
        <taxon>Pseudomonadati</taxon>
        <taxon>Bacteroidota</taxon>
        <taxon>Flavobacteriia</taxon>
        <taxon>Flavobacteriales</taxon>
        <taxon>Weeksellaceae</taxon>
        <taxon>Chryseobacterium group</taxon>
        <taxon>Kaistella</taxon>
    </lineage>
</organism>
<dbReference type="SUPFAM" id="SSF49899">
    <property type="entry name" value="Concanavalin A-like lectins/glucanases"/>
    <property type="match status" value="1"/>
</dbReference>
<dbReference type="AlphaFoldDB" id="A0A3G8XI25"/>
<keyword evidence="5" id="KW-1185">Reference proteome</keyword>
<dbReference type="GO" id="GO:0004553">
    <property type="term" value="F:hydrolase activity, hydrolyzing O-glycosyl compounds"/>
    <property type="evidence" value="ECO:0007669"/>
    <property type="project" value="UniProtKB-ARBA"/>
</dbReference>
<dbReference type="InterPro" id="IPR013320">
    <property type="entry name" value="ConA-like_dom_sf"/>
</dbReference>
<evidence type="ECO:0000313" key="5">
    <source>
        <dbReference type="Proteomes" id="UP000270185"/>
    </source>
</evidence>
<evidence type="ECO:0000313" key="4">
    <source>
        <dbReference type="EMBL" id="AZI33040.1"/>
    </source>
</evidence>
<dbReference type="InterPro" id="IPR045474">
    <property type="entry name" value="GEVED"/>
</dbReference>
<dbReference type="Pfam" id="PF07675">
    <property type="entry name" value="Cleaved_Adhesin"/>
    <property type="match status" value="1"/>
</dbReference>
<dbReference type="EMBL" id="CP034159">
    <property type="protein sequence ID" value="AZI33040.1"/>
    <property type="molecule type" value="Genomic_DNA"/>
</dbReference>
<gene>
    <name evidence="4" type="ORF">EIB73_07575</name>
</gene>
<dbReference type="InterPro" id="IPR011628">
    <property type="entry name" value="Cleaved_adhesin"/>
</dbReference>